<dbReference type="EMBL" id="CTKE01000017">
    <property type="protein sequence ID" value="CQI94283.1"/>
    <property type="molecule type" value="Genomic_DNA"/>
</dbReference>
<dbReference type="Proteomes" id="UP000042054">
    <property type="component" value="Unassembled WGS sequence"/>
</dbReference>
<accession>A0A0U1HWH7</accession>
<name>A0A0U1HWH7_YERRO</name>
<evidence type="ECO:0000313" key="2">
    <source>
        <dbReference type="Proteomes" id="UP000042054"/>
    </source>
</evidence>
<evidence type="ECO:0000313" key="1">
    <source>
        <dbReference type="EMBL" id="CQI94283.1"/>
    </source>
</evidence>
<protein>
    <submittedName>
        <fullName evidence="1">Uncharacterized protein</fullName>
    </submittedName>
</protein>
<reference evidence="1 2" key="1">
    <citation type="submission" date="2015-03" db="EMBL/GenBank/DDBJ databases">
        <authorList>
            <person name="Murphy D."/>
        </authorList>
    </citation>
    <scope>NUCLEOTIDE SEQUENCE [LARGE SCALE GENOMIC DNA]</scope>
    <source>
        <strain evidence="1 2">68/02</strain>
    </source>
</reference>
<dbReference type="AlphaFoldDB" id="A0A0U1HWH7"/>
<organism evidence="1 2">
    <name type="scientific">Yersinia rohdei</name>
    <dbReference type="NCBI Taxonomy" id="29485"/>
    <lineage>
        <taxon>Bacteria</taxon>
        <taxon>Pseudomonadati</taxon>
        <taxon>Pseudomonadota</taxon>
        <taxon>Gammaproteobacteria</taxon>
        <taxon>Enterobacterales</taxon>
        <taxon>Yersiniaceae</taxon>
        <taxon>Yersinia</taxon>
    </lineage>
</organism>
<sequence length="57" mass="6397">MSSYNNKFDLSRIVYYAFALLSSSLARSTITYKYNLDQNIMKALGLTVKQLAVDGAK</sequence>
<gene>
    <name evidence="1" type="ORF">ERS008555_03147</name>
</gene>
<proteinExistence type="predicted"/>